<dbReference type="GO" id="GO:0006308">
    <property type="term" value="P:DNA catabolic process"/>
    <property type="evidence" value="ECO:0007669"/>
    <property type="project" value="InterPro"/>
</dbReference>
<protein>
    <submittedName>
        <fullName evidence="6">Deoxyribonuclease gamma</fullName>
    </submittedName>
</protein>
<evidence type="ECO:0000256" key="3">
    <source>
        <dbReference type="ARBA" id="ARBA00022801"/>
    </source>
</evidence>
<dbReference type="InterPro" id="IPR016202">
    <property type="entry name" value="DNase_I"/>
</dbReference>
<dbReference type="Gene3D" id="3.60.10.10">
    <property type="entry name" value="Endonuclease/exonuclease/phosphatase"/>
    <property type="match status" value="1"/>
</dbReference>
<dbReference type="Proteomes" id="UP000225706">
    <property type="component" value="Unassembled WGS sequence"/>
</dbReference>
<dbReference type="GO" id="GO:0004530">
    <property type="term" value="F:deoxyribonuclease I activity"/>
    <property type="evidence" value="ECO:0007669"/>
    <property type="project" value="TreeGrafter"/>
</dbReference>
<dbReference type="InterPro" id="IPR036691">
    <property type="entry name" value="Endo/exonu/phosph_ase_sf"/>
</dbReference>
<dbReference type="PRINTS" id="PR00130">
    <property type="entry name" value="DNASEI"/>
</dbReference>
<evidence type="ECO:0000313" key="7">
    <source>
        <dbReference type="Proteomes" id="UP000225706"/>
    </source>
</evidence>
<dbReference type="AlphaFoldDB" id="A0A2B4STH0"/>
<name>A0A2B4STH0_STYPI</name>
<reference evidence="7" key="1">
    <citation type="journal article" date="2017" name="bioRxiv">
        <title>Comparative analysis of the genomes of Stylophora pistillata and Acropora digitifera provides evidence for extensive differences between species of corals.</title>
        <authorList>
            <person name="Voolstra C.R."/>
            <person name="Li Y."/>
            <person name="Liew Y.J."/>
            <person name="Baumgarten S."/>
            <person name="Zoccola D."/>
            <person name="Flot J.-F."/>
            <person name="Tambutte S."/>
            <person name="Allemand D."/>
            <person name="Aranda M."/>
        </authorList>
    </citation>
    <scope>NUCLEOTIDE SEQUENCE [LARGE SCALE GENOMIC DNA]</scope>
</reference>
<keyword evidence="4" id="KW-1015">Disulfide bond</keyword>
<dbReference type="InterPro" id="IPR033125">
    <property type="entry name" value="DNASE_I_2"/>
</dbReference>
<keyword evidence="2" id="KW-0540">Nuclease</keyword>
<dbReference type="PANTHER" id="PTHR11371">
    <property type="entry name" value="DEOXYRIBONUCLEASE"/>
    <property type="match status" value="1"/>
</dbReference>
<sequence length="495" mass="56683">MQARCLVHYPTLVTDRHRTSAHHKSFDTRRAAHRYKRSVATKSARMTNLLLITSCLMAMGFFAELCETSPVDTIEGAALKIAAFNVQIFGERKMKKALVREILLKVILRYDIILIQEIRSKSDGPINELLADVNKFSSPRGVYKMGLSTRLGRSVSKEQYAFLYRSDKVTVTDSYVYHDNQDIFQREPFVVRFQAKEAYVSDFAMAAIHTSPKDAEKEIDHLVDVYDDIVRRWKLEDVMILGDFNAGCSYVTKSEWRKVRLATEKRFYWLISDQMDTTVAKSDCPYDRIVVAGYNMTRGVFADSAYVFNYKDAYGLTEDEAEKVSDHWPVEIQFKDSTYRDEEEFFKESVTVTIRDKSTPKVEKYELYPLRSKTKNPLLRQGFTAETFLDNARKIDTIIISKETTSVGEAREAVEIFRKTYPDLVSSTQEAVSKRKISQVTQVGDDNCVARPHEATVYQMLSNTCHAVKVKEIYSVQLACSLPLGLCEIKVKAAN</sequence>
<dbReference type="GO" id="GO:0003677">
    <property type="term" value="F:DNA binding"/>
    <property type="evidence" value="ECO:0007669"/>
    <property type="project" value="TreeGrafter"/>
</dbReference>
<dbReference type="InterPro" id="IPR005135">
    <property type="entry name" value="Endo/exonuclease/phosphatase"/>
</dbReference>
<dbReference type="STRING" id="50429.A0A2B4STH0"/>
<dbReference type="EMBL" id="LSMT01000023">
    <property type="protein sequence ID" value="PFX32409.1"/>
    <property type="molecule type" value="Genomic_DNA"/>
</dbReference>
<comment type="caution">
    <text evidence="6">The sequence shown here is derived from an EMBL/GenBank/DDBJ whole genome shotgun (WGS) entry which is preliminary data.</text>
</comment>
<evidence type="ECO:0000259" key="5">
    <source>
        <dbReference type="Pfam" id="PF03372"/>
    </source>
</evidence>
<keyword evidence="3" id="KW-0378">Hydrolase</keyword>
<comment type="similarity">
    <text evidence="1">Belongs to the DNase I family.</text>
</comment>
<dbReference type="SUPFAM" id="SSF56219">
    <property type="entry name" value="DNase I-like"/>
    <property type="match status" value="1"/>
</dbReference>
<dbReference type="SMART" id="SM00476">
    <property type="entry name" value="DNaseIc"/>
    <property type="match status" value="1"/>
</dbReference>
<accession>A0A2B4STH0</accession>
<evidence type="ECO:0000256" key="2">
    <source>
        <dbReference type="ARBA" id="ARBA00022722"/>
    </source>
</evidence>
<evidence type="ECO:0000256" key="4">
    <source>
        <dbReference type="ARBA" id="ARBA00023157"/>
    </source>
</evidence>
<keyword evidence="7" id="KW-1185">Reference proteome</keyword>
<evidence type="ECO:0000313" key="6">
    <source>
        <dbReference type="EMBL" id="PFX32409.1"/>
    </source>
</evidence>
<dbReference type="PROSITE" id="PS00918">
    <property type="entry name" value="DNASE_I_2"/>
    <property type="match status" value="1"/>
</dbReference>
<dbReference type="OrthoDB" id="3225452at2759"/>
<gene>
    <name evidence="6" type="primary">DNASE1L3</name>
    <name evidence="6" type="ORF">AWC38_SpisGene2748</name>
</gene>
<organism evidence="6 7">
    <name type="scientific">Stylophora pistillata</name>
    <name type="common">Smooth cauliflower coral</name>
    <dbReference type="NCBI Taxonomy" id="50429"/>
    <lineage>
        <taxon>Eukaryota</taxon>
        <taxon>Metazoa</taxon>
        <taxon>Cnidaria</taxon>
        <taxon>Anthozoa</taxon>
        <taxon>Hexacorallia</taxon>
        <taxon>Scleractinia</taxon>
        <taxon>Astrocoeniina</taxon>
        <taxon>Pocilloporidae</taxon>
        <taxon>Stylophora</taxon>
    </lineage>
</organism>
<dbReference type="CDD" id="cd10282">
    <property type="entry name" value="DNase1"/>
    <property type="match status" value="1"/>
</dbReference>
<dbReference type="PANTHER" id="PTHR11371:SF33">
    <property type="entry name" value="ENDONUCLEASE_EXONUCLEASE_PHOSPHATASE DOMAIN-CONTAINING PROTEIN"/>
    <property type="match status" value="1"/>
</dbReference>
<proteinExistence type="inferred from homology"/>
<feature type="domain" description="Endonuclease/exonuclease/phosphatase" evidence="5">
    <location>
        <begin position="83"/>
        <end position="327"/>
    </location>
</feature>
<dbReference type="GO" id="GO:0005634">
    <property type="term" value="C:nucleus"/>
    <property type="evidence" value="ECO:0007669"/>
    <property type="project" value="TreeGrafter"/>
</dbReference>
<dbReference type="Pfam" id="PF03372">
    <property type="entry name" value="Exo_endo_phos"/>
    <property type="match status" value="1"/>
</dbReference>
<evidence type="ECO:0000256" key="1">
    <source>
        <dbReference type="ARBA" id="ARBA00007359"/>
    </source>
</evidence>